<reference evidence="3" key="1">
    <citation type="submission" date="2017-03" db="EMBL/GenBank/DDBJ databases">
        <title>Draft genome sequence of Moraxella equi CCUG 4950T type strain.</title>
        <authorList>
            <person name="Salva-Serra F."/>
            <person name="Engstrom-Jakobsson H."/>
            <person name="Thorell K."/>
            <person name="Jaen-Luchoro D."/>
            <person name="Gonzales-Siles L."/>
            <person name="Karlsson R."/>
            <person name="Yazdan S."/>
            <person name="Boulund F."/>
            <person name="Johnning A."/>
            <person name="Engstrand L."/>
            <person name="Kristiansson E."/>
            <person name="Moore E."/>
        </authorList>
    </citation>
    <scope>NUCLEOTIDE SEQUENCE [LARGE SCALE GENOMIC DNA]</scope>
    <source>
        <strain evidence="3">CCUG 4441</strain>
    </source>
</reference>
<dbReference type="AlphaFoldDB" id="A0A1V4GZM2"/>
<dbReference type="PANTHER" id="PTHR33795:SF1">
    <property type="entry name" value="INSERTION ELEMENT IS150 PROTEIN INSJ"/>
    <property type="match status" value="1"/>
</dbReference>
<sequence>SLTQLAIELDISNPALLSTWLKFYQSFGIIGLTFKPKGRPKGNKTMNKTTNNKAQPIKADKDKSRDELLNELLEFKVERDILKKLIALTQHKAQKPTIKKKP</sequence>
<evidence type="ECO:0000313" key="2">
    <source>
        <dbReference type="EMBL" id="OPH37828.1"/>
    </source>
</evidence>
<feature type="compositionally biased region" description="Low complexity" evidence="1">
    <location>
        <begin position="43"/>
        <end position="53"/>
    </location>
</feature>
<protein>
    <recommendedName>
        <fullName evidence="4">Transposase</fullName>
    </recommendedName>
</protein>
<evidence type="ECO:0000256" key="1">
    <source>
        <dbReference type="SAM" id="MobiDB-lite"/>
    </source>
</evidence>
<dbReference type="PANTHER" id="PTHR33795">
    <property type="entry name" value="INSERTION ELEMENT IS150 PROTEIN INSJ"/>
    <property type="match status" value="1"/>
</dbReference>
<accession>A0A1V4GZM2</accession>
<dbReference type="EMBL" id="MXAN01000032">
    <property type="protein sequence ID" value="OPH37828.1"/>
    <property type="molecule type" value="Genomic_DNA"/>
</dbReference>
<dbReference type="InterPro" id="IPR009057">
    <property type="entry name" value="Homeodomain-like_sf"/>
</dbReference>
<dbReference type="Proteomes" id="UP000191025">
    <property type="component" value="Unassembled WGS sequence"/>
</dbReference>
<feature type="non-terminal residue" evidence="2">
    <location>
        <position position="1"/>
    </location>
</feature>
<organism evidence="2 3">
    <name type="scientific">Moraxella lacunata</name>
    <dbReference type="NCBI Taxonomy" id="477"/>
    <lineage>
        <taxon>Bacteria</taxon>
        <taxon>Pseudomonadati</taxon>
        <taxon>Pseudomonadota</taxon>
        <taxon>Gammaproteobacteria</taxon>
        <taxon>Moraxellales</taxon>
        <taxon>Moraxellaceae</taxon>
        <taxon>Moraxella</taxon>
    </lineage>
</organism>
<name>A0A1V4GZM2_MORLA</name>
<evidence type="ECO:0008006" key="4">
    <source>
        <dbReference type="Google" id="ProtNLM"/>
    </source>
</evidence>
<gene>
    <name evidence="2" type="ORF">B5J94_05030</name>
</gene>
<dbReference type="SUPFAM" id="SSF46689">
    <property type="entry name" value="Homeodomain-like"/>
    <property type="match status" value="1"/>
</dbReference>
<evidence type="ECO:0000313" key="3">
    <source>
        <dbReference type="Proteomes" id="UP000191025"/>
    </source>
</evidence>
<dbReference type="InterPro" id="IPR052057">
    <property type="entry name" value="IS150/IS1296_orfA-like"/>
</dbReference>
<feature type="region of interest" description="Disordered" evidence="1">
    <location>
        <begin position="38"/>
        <end position="61"/>
    </location>
</feature>
<proteinExistence type="predicted"/>
<comment type="caution">
    <text evidence="2">The sequence shown here is derived from an EMBL/GenBank/DDBJ whole genome shotgun (WGS) entry which is preliminary data.</text>
</comment>